<gene>
    <name evidence="2" type="ORF">KL86PLE_60129</name>
</gene>
<feature type="transmembrane region" description="Helical" evidence="1">
    <location>
        <begin position="70"/>
        <end position="93"/>
    </location>
</feature>
<dbReference type="AlphaFoldDB" id="A0A212LJV1"/>
<keyword evidence="1" id="KW-0472">Membrane</keyword>
<name>A0A212LJV1_9HYPH</name>
<sequence>MLSFVARVLGLGLFAIGVVALISDGISSIAADAVVMTPLSGSLALIAPDFVDRIEAVLKPLVGEAAWAEWGAAVLAWPTLAVAGISGIFLMLAGARRLPRPTRHHVGFPT</sequence>
<evidence type="ECO:0000313" key="2">
    <source>
        <dbReference type="EMBL" id="SCM77814.1"/>
    </source>
</evidence>
<keyword evidence="1" id="KW-0812">Transmembrane</keyword>
<accession>A0A212LJV1</accession>
<dbReference type="RefSeq" id="WP_288197610.1">
    <property type="nucleotide sequence ID" value="NZ_LT608334.1"/>
</dbReference>
<evidence type="ECO:0000256" key="1">
    <source>
        <dbReference type="SAM" id="Phobius"/>
    </source>
</evidence>
<protein>
    <submittedName>
        <fullName evidence="2">Uncharacterized protein</fullName>
    </submittedName>
</protein>
<proteinExistence type="predicted"/>
<keyword evidence="1" id="KW-1133">Transmembrane helix</keyword>
<reference evidence="2" key="1">
    <citation type="submission" date="2016-08" db="EMBL/GenBank/DDBJ databases">
        <authorList>
            <person name="Seilhamer J.J."/>
        </authorList>
    </citation>
    <scope>NUCLEOTIDE SEQUENCE</scope>
    <source>
        <strain evidence="2">86</strain>
    </source>
</reference>
<organism evidence="2">
    <name type="scientific">uncultured Pleomorphomonas sp</name>
    <dbReference type="NCBI Taxonomy" id="442121"/>
    <lineage>
        <taxon>Bacteria</taxon>
        <taxon>Pseudomonadati</taxon>
        <taxon>Pseudomonadota</taxon>
        <taxon>Alphaproteobacteria</taxon>
        <taxon>Hyphomicrobiales</taxon>
        <taxon>Pleomorphomonadaceae</taxon>
        <taxon>Pleomorphomonas</taxon>
        <taxon>environmental samples</taxon>
    </lineage>
</organism>
<dbReference type="EMBL" id="FMJD01000010">
    <property type="protein sequence ID" value="SCM77814.1"/>
    <property type="molecule type" value="Genomic_DNA"/>
</dbReference>